<evidence type="ECO:0000259" key="1">
    <source>
        <dbReference type="SMART" id="SM00014"/>
    </source>
</evidence>
<name>A0A1H6R9N5_9FLAO</name>
<proteinExistence type="predicted"/>
<dbReference type="Gene3D" id="2.40.160.20">
    <property type="match status" value="1"/>
</dbReference>
<feature type="domain" description="Phosphatidic acid phosphatase type 2/haloperoxidase" evidence="1">
    <location>
        <begin position="124"/>
        <end position="225"/>
    </location>
</feature>
<dbReference type="GeneID" id="82255334"/>
<dbReference type="SUPFAM" id="SSF48317">
    <property type="entry name" value="Acid phosphatase/Vanadium-dependent haloperoxidase"/>
    <property type="match status" value="1"/>
</dbReference>
<organism evidence="2 3">
    <name type="scientific">Myroides marinus</name>
    <dbReference type="NCBI Taxonomy" id="703342"/>
    <lineage>
        <taxon>Bacteria</taxon>
        <taxon>Pseudomonadati</taxon>
        <taxon>Bacteroidota</taxon>
        <taxon>Flavobacteriia</taxon>
        <taxon>Flavobacteriales</taxon>
        <taxon>Flavobacteriaceae</taxon>
        <taxon>Myroides</taxon>
    </lineage>
</organism>
<dbReference type="Proteomes" id="UP000183077">
    <property type="component" value="Unassembled WGS sequence"/>
</dbReference>
<dbReference type="InterPro" id="IPR000326">
    <property type="entry name" value="PAP2/HPO"/>
</dbReference>
<dbReference type="CDD" id="cd03394">
    <property type="entry name" value="PAP2_like_5"/>
    <property type="match status" value="1"/>
</dbReference>
<protein>
    <submittedName>
        <fullName evidence="2">PAP2 superfamily protein</fullName>
    </submittedName>
</protein>
<dbReference type="EMBL" id="FNYS01000001">
    <property type="protein sequence ID" value="SEI48490.1"/>
    <property type="molecule type" value="Genomic_DNA"/>
</dbReference>
<dbReference type="PANTHER" id="PTHR14969:SF13">
    <property type="entry name" value="AT30094P"/>
    <property type="match status" value="1"/>
</dbReference>
<dbReference type="SMART" id="SM00014">
    <property type="entry name" value="acidPPc"/>
    <property type="match status" value="1"/>
</dbReference>
<dbReference type="Pfam" id="PF01569">
    <property type="entry name" value="PAP2"/>
    <property type="match status" value="1"/>
</dbReference>
<dbReference type="AlphaFoldDB" id="A0A1H6R9N5"/>
<gene>
    <name evidence="2" type="ORF">SAMN04488018_10199</name>
</gene>
<reference evidence="2 3" key="1">
    <citation type="submission" date="2016-10" db="EMBL/GenBank/DDBJ databases">
        <authorList>
            <person name="de Groot N.N."/>
        </authorList>
    </citation>
    <scope>NUCLEOTIDE SEQUENCE [LARGE SCALE GENOMIC DNA]</scope>
    <source>
        <strain evidence="2 3">DSM 23048</strain>
    </source>
</reference>
<sequence length="464" mass="51292">MKRYIYFTYIILLSTNQSFSQFSNKNNLQESIQLDTNFSFTPENAKRKSFFEKDAVQVALVPTLFLTASALTWNSKEDIREQRNRYVPSFQYKYDDILQYAPAATVFGLKAAGVKGRNDIKRTTISYGASMAIMAILVNSIKYTAKVERPDGSSKNSFPSGHTAMAFANAAFLDKEYGLVNPLYSIGGYGAATMTGLGRSLNNRHWVPDILAGAGIGILSTQLAYFFVDKIYGNKGDNLSLISKLEGNENPSFLAVKLGFTSGLESIVETEDEEALAKLGWEAGLEGAYFFNKHWGLGGQIAVASFPFSEDKVNDPDDPNIKGKVLSQSMGNLTFSVGPYYAIHFSDRWNLMIKALGGYSIGADGNISLKVLSHEVHIPELEDGKVQLAEYKPANVFQFTTGLALTYNITDNLGITAYSDFNHSQSKITYKINDSILEEGDPKINTVKHPLNYLSMGLRLTAYF</sequence>
<dbReference type="PANTHER" id="PTHR14969">
    <property type="entry name" value="SPHINGOSINE-1-PHOSPHATE PHOSPHOHYDROLASE"/>
    <property type="match status" value="1"/>
</dbReference>
<dbReference type="Gene3D" id="1.20.144.10">
    <property type="entry name" value="Phosphatidic acid phosphatase type 2/haloperoxidase"/>
    <property type="match status" value="1"/>
</dbReference>
<accession>A0A1H6R9N5</accession>
<dbReference type="InterPro" id="IPR036938">
    <property type="entry name" value="PAP2/HPO_sf"/>
</dbReference>
<dbReference type="RefSeq" id="WP_074744069.1">
    <property type="nucleotide sequence ID" value="NZ_FNYS01000001.1"/>
</dbReference>
<evidence type="ECO:0000313" key="2">
    <source>
        <dbReference type="EMBL" id="SEI48490.1"/>
    </source>
</evidence>
<evidence type="ECO:0000313" key="3">
    <source>
        <dbReference type="Proteomes" id="UP000183077"/>
    </source>
</evidence>